<feature type="transmembrane region" description="Helical" evidence="9">
    <location>
        <begin position="174"/>
        <end position="192"/>
    </location>
</feature>
<evidence type="ECO:0000256" key="5">
    <source>
        <dbReference type="ARBA" id="ARBA00022989"/>
    </source>
</evidence>
<evidence type="ECO:0000256" key="7">
    <source>
        <dbReference type="ARBA" id="ARBA00023027"/>
    </source>
</evidence>
<evidence type="ECO:0000256" key="8">
    <source>
        <dbReference type="ARBA" id="ARBA00023136"/>
    </source>
</evidence>
<name>A0A9D1AEP3_9FIRM</name>
<comment type="caution">
    <text evidence="12">The sequence shown here is derived from an EMBL/GenBank/DDBJ whole genome shotgun (WGS) entry which is preliminary data.</text>
</comment>
<reference evidence="12" key="1">
    <citation type="submission" date="2020-10" db="EMBL/GenBank/DDBJ databases">
        <authorList>
            <person name="Gilroy R."/>
        </authorList>
    </citation>
    <scope>NUCLEOTIDE SEQUENCE</scope>
    <source>
        <strain evidence="12">ChiW25-3613</strain>
    </source>
</reference>
<evidence type="ECO:0000256" key="6">
    <source>
        <dbReference type="ARBA" id="ARBA00023002"/>
    </source>
</evidence>
<dbReference type="PANTHER" id="PTHR11496">
    <property type="entry name" value="ALCOHOL DEHYDROGENASE"/>
    <property type="match status" value="1"/>
</dbReference>
<organism evidence="12 13">
    <name type="scientific">Candidatus Coproplasma stercoripullorum</name>
    <dbReference type="NCBI Taxonomy" id="2840751"/>
    <lineage>
        <taxon>Bacteria</taxon>
        <taxon>Bacillati</taxon>
        <taxon>Bacillota</taxon>
        <taxon>Clostridia</taxon>
        <taxon>Eubacteriales</taxon>
        <taxon>Candidatus Coproplasma</taxon>
    </lineage>
</organism>
<feature type="transmembrane region" description="Helical" evidence="9">
    <location>
        <begin position="39"/>
        <end position="57"/>
    </location>
</feature>
<proteinExistence type="inferred from homology"/>
<keyword evidence="4 9" id="KW-0812">Transmembrane</keyword>
<evidence type="ECO:0000259" key="11">
    <source>
        <dbReference type="Pfam" id="PF25137"/>
    </source>
</evidence>
<dbReference type="EMBL" id="DVHB01000004">
    <property type="protein sequence ID" value="HIR38772.1"/>
    <property type="molecule type" value="Genomic_DNA"/>
</dbReference>
<dbReference type="Gene3D" id="1.20.1090.10">
    <property type="entry name" value="Dehydroquinate synthase-like - alpha domain"/>
    <property type="match status" value="1"/>
</dbReference>
<dbReference type="GO" id="GO:0046872">
    <property type="term" value="F:metal ion binding"/>
    <property type="evidence" value="ECO:0007669"/>
    <property type="project" value="InterPro"/>
</dbReference>
<feature type="transmembrane region" description="Helical" evidence="9">
    <location>
        <begin position="111"/>
        <end position="134"/>
    </location>
</feature>
<evidence type="ECO:0000256" key="1">
    <source>
        <dbReference type="ARBA" id="ARBA00004141"/>
    </source>
</evidence>
<protein>
    <submittedName>
        <fullName evidence="12">Iron-containing alcohol dehydrogenase</fullName>
    </submittedName>
</protein>
<feature type="transmembrane region" description="Helical" evidence="9">
    <location>
        <begin position="212"/>
        <end position="230"/>
    </location>
</feature>
<keyword evidence="5 9" id="KW-1133">Transmembrane helix</keyword>
<evidence type="ECO:0000256" key="3">
    <source>
        <dbReference type="ARBA" id="ARBA00007375"/>
    </source>
</evidence>
<evidence type="ECO:0000313" key="12">
    <source>
        <dbReference type="EMBL" id="HIR38772.1"/>
    </source>
</evidence>
<dbReference type="InterPro" id="IPR012506">
    <property type="entry name" value="TMEM86B-like"/>
</dbReference>
<dbReference type="InterPro" id="IPR039697">
    <property type="entry name" value="Alcohol_dehydrogenase_Fe"/>
</dbReference>
<dbReference type="Pfam" id="PF00465">
    <property type="entry name" value="Fe-ADH"/>
    <property type="match status" value="1"/>
</dbReference>
<dbReference type="AlphaFoldDB" id="A0A9D1AEP3"/>
<dbReference type="FunFam" id="1.20.1090.10:FF:000001">
    <property type="entry name" value="Aldehyde-alcohol dehydrogenase"/>
    <property type="match status" value="1"/>
</dbReference>
<keyword evidence="7" id="KW-0520">NAD</keyword>
<feature type="transmembrane region" description="Helical" evidence="9">
    <location>
        <begin position="12"/>
        <end position="33"/>
    </location>
</feature>
<accession>A0A9D1AEP3</accession>
<comment type="subcellular location">
    <subcellularLocation>
        <location evidence="1">Membrane</location>
        <topology evidence="1">Multi-pass membrane protein</topology>
    </subcellularLocation>
</comment>
<feature type="transmembrane region" description="Helical" evidence="9">
    <location>
        <begin position="64"/>
        <end position="82"/>
    </location>
</feature>
<dbReference type="PROSITE" id="PS00913">
    <property type="entry name" value="ADH_IRON_1"/>
    <property type="match status" value="1"/>
</dbReference>
<feature type="domain" description="Alcohol dehydrogenase iron-type/glycerol dehydrogenase GldA" evidence="10">
    <location>
        <begin position="276"/>
        <end position="432"/>
    </location>
</feature>
<dbReference type="Gene3D" id="3.40.50.1970">
    <property type="match status" value="1"/>
</dbReference>
<comment type="similarity">
    <text evidence="2">Belongs to the iron-containing alcohol dehydrogenase family.</text>
</comment>
<reference evidence="12" key="2">
    <citation type="journal article" date="2021" name="PeerJ">
        <title>Extensive microbial diversity within the chicken gut microbiome revealed by metagenomics and culture.</title>
        <authorList>
            <person name="Gilroy R."/>
            <person name="Ravi A."/>
            <person name="Getino M."/>
            <person name="Pursley I."/>
            <person name="Horton D.L."/>
            <person name="Alikhan N.F."/>
            <person name="Baker D."/>
            <person name="Gharbi K."/>
            <person name="Hall N."/>
            <person name="Watson M."/>
            <person name="Adriaenssens E.M."/>
            <person name="Foster-Nyarko E."/>
            <person name="Jarju S."/>
            <person name="Secka A."/>
            <person name="Antonio M."/>
            <person name="Oren A."/>
            <person name="Chaudhuri R.R."/>
            <person name="La Ragione R."/>
            <person name="Hildebrand F."/>
            <person name="Pallen M.J."/>
        </authorList>
    </citation>
    <scope>NUCLEOTIDE SEQUENCE</scope>
    <source>
        <strain evidence="12">ChiW25-3613</strain>
    </source>
</reference>
<sequence>MDQTQKNIAASVGVIYFVLLALSAAAYIILQIFALKAVASALFAAGALAFLLFACLRREKGYHLYKYLILLAALFCLAGDAAIDSNTIVGIILFAVGNILYIAAFQSLNCVGWSTVIPAAALFIFCICWILFLIPPYVHLGALAPAIIIYAAIICVMFGRALGVLFDNAIDIRVRVCVFLGALLFAVSDVFLTQRDYSGSGEFTIFVKLNLMTYYPAQYFLTFSALLASFSGGRRIKAEMNVFRRLYCRAFQFAFKLVIPILPYRQPKPLADSAEATELLISKNKRRALIVTDPNIYRLGLCAPICEELSARGLDYCIYSDTVANPTTANCEAAAKLFKERECDCMIAVGGGSAMDCAKGAGALIIKPKKTLQQMRGVLKVFGRLPLFIAVPTTAGTGSETTIAAVIVDDKTRDKFTVISFCLAPHYAILDPLMTVGLPPSVTATTGMDALTHAVEAYIGGSTTRLTRRLAVEAVKIIRANLYAVYSDGKNEYARRRMQYAAYCAGLAFTISYVGYVHAVAHSLGGKYNTPHGLANAVILPYVLRGYGPSCRKRLARLARKSGVADIAQSDEAAADRFISFVEELNRSMDIPAKLKVEAEDIPELSRHADREANPLYPVPRLMNAAALEEIYYEIKK</sequence>
<dbReference type="PROSITE" id="PS00060">
    <property type="entry name" value="ADH_IRON_2"/>
    <property type="match status" value="1"/>
</dbReference>
<feature type="domain" description="Fe-containing alcohol dehydrogenase-like C-terminal" evidence="11">
    <location>
        <begin position="443"/>
        <end position="633"/>
    </location>
</feature>
<evidence type="ECO:0000259" key="10">
    <source>
        <dbReference type="Pfam" id="PF00465"/>
    </source>
</evidence>
<evidence type="ECO:0000313" key="13">
    <source>
        <dbReference type="Proteomes" id="UP000824179"/>
    </source>
</evidence>
<dbReference type="Pfam" id="PF07947">
    <property type="entry name" value="YhhN"/>
    <property type="match status" value="1"/>
</dbReference>
<dbReference type="GO" id="GO:0004022">
    <property type="term" value="F:alcohol dehydrogenase (NAD+) activity"/>
    <property type="evidence" value="ECO:0007669"/>
    <property type="project" value="UniProtKB-ARBA"/>
</dbReference>
<gene>
    <name evidence="12" type="ORF">IAB90_00155</name>
</gene>
<evidence type="ECO:0000256" key="4">
    <source>
        <dbReference type="ARBA" id="ARBA00022692"/>
    </source>
</evidence>
<dbReference type="SUPFAM" id="SSF56796">
    <property type="entry name" value="Dehydroquinate synthase-like"/>
    <property type="match status" value="1"/>
</dbReference>
<dbReference type="CDD" id="cd08189">
    <property type="entry name" value="Fe-ADH-like"/>
    <property type="match status" value="1"/>
</dbReference>
<dbReference type="InterPro" id="IPR018211">
    <property type="entry name" value="ADH_Fe_CS"/>
</dbReference>
<dbReference type="InterPro" id="IPR056798">
    <property type="entry name" value="ADH_Fe_C"/>
</dbReference>
<dbReference type="InterPro" id="IPR001670">
    <property type="entry name" value="ADH_Fe/GldA"/>
</dbReference>
<evidence type="ECO:0000256" key="2">
    <source>
        <dbReference type="ARBA" id="ARBA00007358"/>
    </source>
</evidence>
<evidence type="ECO:0000256" key="9">
    <source>
        <dbReference type="SAM" id="Phobius"/>
    </source>
</evidence>
<dbReference type="Proteomes" id="UP000824179">
    <property type="component" value="Unassembled WGS sequence"/>
</dbReference>
<feature type="transmembrane region" description="Helical" evidence="9">
    <location>
        <begin position="88"/>
        <end position="104"/>
    </location>
</feature>
<dbReference type="PANTHER" id="PTHR11496:SF102">
    <property type="entry name" value="ALCOHOL DEHYDROGENASE 4"/>
    <property type="match status" value="1"/>
</dbReference>
<dbReference type="Pfam" id="PF25137">
    <property type="entry name" value="ADH_Fe_C"/>
    <property type="match status" value="1"/>
</dbReference>
<feature type="transmembrane region" description="Helical" evidence="9">
    <location>
        <begin position="140"/>
        <end position="162"/>
    </location>
</feature>
<feature type="transmembrane region" description="Helical" evidence="9">
    <location>
        <begin position="500"/>
        <end position="519"/>
    </location>
</feature>
<comment type="similarity">
    <text evidence="3">Belongs to the TMEM86 family.</text>
</comment>
<keyword evidence="6" id="KW-0560">Oxidoreductase</keyword>
<keyword evidence="8 9" id="KW-0472">Membrane</keyword>
<dbReference type="GO" id="GO:0016020">
    <property type="term" value="C:membrane"/>
    <property type="evidence" value="ECO:0007669"/>
    <property type="project" value="UniProtKB-SubCell"/>
</dbReference>
<dbReference type="FunFam" id="3.40.50.1970:FF:000003">
    <property type="entry name" value="Alcohol dehydrogenase, iron-containing"/>
    <property type="match status" value="1"/>
</dbReference>